<organism evidence="4 5">
    <name type="scientific">Cricetulus griseus</name>
    <name type="common">Chinese hamster</name>
    <name type="synonym">Cricetulus barabensis griseus</name>
    <dbReference type="NCBI Taxonomy" id="10029"/>
    <lineage>
        <taxon>Eukaryota</taxon>
        <taxon>Metazoa</taxon>
        <taxon>Chordata</taxon>
        <taxon>Craniata</taxon>
        <taxon>Vertebrata</taxon>
        <taxon>Euteleostomi</taxon>
        <taxon>Mammalia</taxon>
        <taxon>Eutheria</taxon>
        <taxon>Euarchontoglires</taxon>
        <taxon>Glires</taxon>
        <taxon>Rodentia</taxon>
        <taxon>Myomorpha</taxon>
        <taxon>Muroidea</taxon>
        <taxon>Cricetidae</taxon>
        <taxon>Cricetinae</taxon>
        <taxon>Cricetulus</taxon>
    </lineage>
</organism>
<dbReference type="STRING" id="10029.G3IBW7"/>
<evidence type="ECO:0000313" key="5">
    <source>
        <dbReference type="Proteomes" id="UP000001075"/>
    </source>
</evidence>
<gene>
    <name evidence="4" type="ORF">I79_021150</name>
</gene>
<feature type="region of interest" description="Disordered" evidence="2">
    <location>
        <begin position="59"/>
        <end position="96"/>
    </location>
</feature>
<feature type="compositionally biased region" description="Acidic residues" evidence="2">
    <location>
        <begin position="72"/>
        <end position="96"/>
    </location>
</feature>
<dbReference type="Pfam" id="PF12881">
    <property type="entry name" value="NUT"/>
    <property type="match status" value="1"/>
</dbReference>
<evidence type="ECO:0000313" key="4">
    <source>
        <dbReference type="EMBL" id="EGW06001.1"/>
    </source>
</evidence>
<evidence type="ECO:0000259" key="3">
    <source>
        <dbReference type="Pfam" id="PF12881"/>
    </source>
</evidence>
<comment type="similarity">
    <text evidence="1">Belongs to the NUT family.</text>
</comment>
<evidence type="ECO:0000256" key="1">
    <source>
        <dbReference type="ARBA" id="ARBA00010586"/>
    </source>
</evidence>
<dbReference type="EMBL" id="JH001860">
    <property type="protein sequence ID" value="EGW06001.1"/>
    <property type="molecule type" value="Genomic_DNA"/>
</dbReference>
<dbReference type="PANTHER" id="PTHR22879">
    <property type="entry name" value="NUT FAMILY MEMBER 1"/>
    <property type="match status" value="1"/>
</dbReference>
<sequence length="163" mass="19211">MKVEECLWRGLQEWQYTSNYDRMIFFEMAEKFTEFESSEEKENSRLEMMRSIKCQVLATAKQDAPRPPAPEVFEEPGEPTEKEEEENSEPEQEEDDFYSDAGVLCYIDELCSQKHFVDQVEDIINPQFVAEILSSKPEMDILSLMKELEYEEEFSFEQIVSEG</sequence>
<dbReference type="InParanoid" id="G3IBW7"/>
<dbReference type="PANTHER" id="PTHR22879:SF14">
    <property type="entry name" value="NUT FAMILY MEMBER 2A-RELATED"/>
    <property type="match status" value="1"/>
</dbReference>
<feature type="domain" description="Nuclear Testis protein N-terminal" evidence="3">
    <location>
        <begin position="77"/>
        <end position="161"/>
    </location>
</feature>
<reference evidence="5" key="1">
    <citation type="journal article" date="2011" name="Nat. Biotechnol.">
        <title>The genomic sequence of the Chinese hamster ovary (CHO)-K1 cell line.</title>
        <authorList>
            <person name="Xu X."/>
            <person name="Nagarajan H."/>
            <person name="Lewis N.E."/>
            <person name="Pan S."/>
            <person name="Cai Z."/>
            <person name="Liu X."/>
            <person name="Chen W."/>
            <person name="Xie M."/>
            <person name="Wang W."/>
            <person name="Hammond S."/>
            <person name="Andersen M.R."/>
            <person name="Neff N."/>
            <person name="Passarelli B."/>
            <person name="Koh W."/>
            <person name="Fan H.C."/>
            <person name="Wang J."/>
            <person name="Gui Y."/>
            <person name="Lee K.H."/>
            <person name="Betenbaugh M.J."/>
            <person name="Quake S.R."/>
            <person name="Famili I."/>
            <person name="Palsson B.O."/>
            <person name="Wang J."/>
        </authorList>
    </citation>
    <scope>NUCLEOTIDE SEQUENCE [LARGE SCALE GENOMIC DNA]</scope>
    <source>
        <strain evidence="5">CHO K1 cell line</strain>
    </source>
</reference>
<name>G3IBW7_CRIGR</name>
<dbReference type="InterPro" id="IPR024310">
    <property type="entry name" value="NUT"/>
</dbReference>
<dbReference type="Proteomes" id="UP000001075">
    <property type="component" value="Unassembled WGS sequence"/>
</dbReference>
<proteinExistence type="inferred from homology"/>
<dbReference type="InterPro" id="IPR024309">
    <property type="entry name" value="NUT_N"/>
</dbReference>
<evidence type="ECO:0000256" key="2">
    <source>
        <dbReference type="SAM" id="MobiDB-lite"/>
    </source>
</evidence>
<accession>G3IBW7</accession>
<protein>
    <submittedName>
        <fullName evidence="4">Protein FAM22</fullName>
    </submittedName>
</protein>
<dbReference type="AlphaFoldDB" id="G3IBW7"/>